<dbReference type="GO" id="GO:0004842">
    <property type="term" value="F:ubiquitin-protein transferase activity"/>
    <property type="evidence" value="ECO:0007669"/>
    <property type="project" value="TreeGrafter"/>
</dbReference>
<dbReference type="PROSITE" id="PS50089">
    <property type="entry name" value="ZF_RING_2"/>
    <property type="match status" value="1"/>
</dbReference>
<evidence type="ECO:0000256" key="3">
    <source>
        <dbReference type="ARBA" id="ARBA00022833"/>
    </source>
</evidence>
<dbReference type="PANTHER" id="PTHR42647">
    <property type="entry name" value="SBP (S-RIBONUCLEASE BINDING PROTEIN) FAMILY PROTEIN"/>
    <property type="match status" value="1"/>
</dbReference>
<dbReference type="Pfam" id="PF13920">
    <property type="entry name" value="zf-C3HC4_3"/>
    <property type="match status" value="1"/>
</dbReference>
<dbReference type="InterPro" id="IPR013083">
    <property type="entry name" value="Znf_RING/FYVE/PHD"/>
</dbReference>
<keyword evidence="5" id="KW-0175">Coiled coil</keyword>
<dbReference type="PANTHER" id="PTHR42647:SF68">
    <property type="entry name" value="OS11G0542100 PROTEIN"/>
    <property type="match status" value="1"/>
</dbReference>
<evidence type="ECO:0000256" key="4">
    <source>
        <dbReference type="PROSITE-ProRule" id="PRU00175"/>
    </source>
</evidence>
<reference evidence="8" key="1">
    <citation type="journal article" date="2019" name="Nat. Commun.">
        <title>The genome of broomcorn millet.</title>
        <authorList>
            <person name="Zou C."/>
            <person name="Miki D."/>
            <person name="Li D."/>
            <person name="Tang Q."/>
            <person name="Xiao L."/>
            <person name="Rajput S."/>
            <person name="Deng P."/>
            <person name="Jia W."/>
            <person name="Huang R."/>
            <person name="Zhang M."/>
            <person name="Sun Y."/>
            <person name="Hu J."/>
            <person name="Fu X."/>
            <person name="Schnable P.S."/>
            <person name="Li F."/>
            <person name="Zhang H."/>
            <person name="Feng B."/>
            <person name="Zhu X."/>
            <person name="Liu R."/>
            <person name="Schnable J.C."/>
            <person name="Zhu J.-K."/>
            <person name="Zhang H."/>
        </authorList>
    </citation>
    <scope>NUCLEOTIDE SEQUENCE [LARGE SCALE GENOMIC DNA]</scope>
</reference>
<dbReference type="AlphaFoldDB" id="A0A3L6PHS4"/>
<sequence>METTLPGTTMAVHQARFAGVLPPRAGYGELNDYGALLFAAAANDGWQYDCAAGGGVASGAQSELTCNGGAAVALPSRKRGREDEPERHYVAAASSAALLPIPGWHETAPVAHQPPAAVASRMTESAMASTSGRPAAAVAASSVADALVAEMCQQSAEVDALVRAECDRLRAGLEQARKRRCVALARAAAEGAARALRDREVELEAARRRAAELEERLRQAAAESQAWRGAARSSEAVAAGLRATLATLLLGGGPAAQPAEEGFGDSGSCCFVADADDAPVVHAATASSSGGSKWACRACGGGEASVLLLPCRHLCLCRACEPRADACPVCLAARSASIHVAAD</sequence>
<keyword evidence="2 4" id="KW-0863">Zinc-finger</keyword>
<evidence type="ECO:0000313" key="7">
    <source>
        <dbReference type="EMBL" id="RLM57863.1"/>
    </source>
</evidence>
<evidence type="ECO:0000259" key="6">
    <source>
        <dbReference type="PROSITE" id="PS50089"/>
    </source>
</evidence>
<evidence type="ECO:0000256" key="5">
    <source>
        <dbReference type="SAM" id="Coils"/>
    </source>
</evidence>
<dbReference type="CDD" id="cd16649">
    <property type="entry name" value="mRING-HC-C3HC5_CGRF1-like"/>
    <property type="match status" value="1"/>
</dbReference>
<keyword evidence="3" id="KW-0862">Zinc</keyword>
<feature type="domain" description="RING-type" evidence="6">
    <location>
        <begin position="296"/>
        <end position="330"/>
    </location>
</feature>
<dbReference type="InterPro" id="IPR001841">
    <property type="entry name" value="Znf_RING"/>
</dbReference>
<name>A0A3L6PHS4_PANMI</name>
<dbReference type="Gene3D" id="3.30.40.10">
    <property type="entry name" value="Zinc/RING finger domain, C3HC4 (zinc finger)"/>
    <property type="match status" value="1"/>
</dbReference>
<keyword evidence="1" id="KW-0479">Metal-binding</keyword>
<organism evidence="7 8">
    <name type="scientific">Panicum miliaceum</name>
    <name type="common">Proso millet</name>
    <name type="synonym">Broomcorn millet</name>
    <dbReference type="NCBI Taxonomy" id="4540"/>
    <lineage>
        <taxon>Eukaryota</taxon>
        <taxon>Viridiplantae</taxon>
        <taxon>Streptophyta</taxon>
        <taxon>Embryophyta</taxon>
        <taxon>Tracheophyta</taxon>
        <taxon>Spermatophyta</taxon>
        <taxon>Magnoliopsida</taxon>
        <taxon>Liliopsida</taxon>
        <taxon>Poales</taxon>
        <taxon>Poaceae</taxon>
        <taxon>PACMAD clade</taxon>
        <taxon>Panicoideae</taxon>
        <taxon>Panicodae</taxon>
        <taxon>Paniceae</taxon>
        <taxon>Panicinae</taxon>
        <taxon>Panicum</taxon>
        <taxon>Panicum sect. Panicum</taxon>
    </lineage>
</organism>
<dbReference type="EMBL" id="PQIB02000017">
    <property type="protein sequence ID" value="RLM57863.1"/>
    <property type="molecule type" value="Genomic_DNA"/>
</dbReference>
<dbReference type="Proteomes" id="UP000275267">
    <property type="component" value="Unassembled WGS sequence"/>
</dbReference>
<dbReference type="STRING" id="4540.A0A3L6PHS4"/>
<evidence type="ECO:0000256" key="2">
    <source>
        <dbReference type="ARBA" id="ARBA00022771"/>
    </source>
</evidence>
<gene>
    <name evidence="7" type="ORF">C2845_PM18G09030</name>
</gene>
<protein>
    <submittedName>
        <fullName evidence="7">BOI-related E3 ubiquitin-protein ligase 3</fullName>
    </submittedName>
</protein>
<dbReference type="OrthoDB" id="10458130at2759"/>
<evidence type="ECO:0000256" key="1">
    <source>
        <dbReference type="ARBA" id="ARBA00022723"/>
    </source>
</evidence>
<evidence type="ECO:0000313" key="8">
    <source>
        <dbReference type="Proteomes" id="UP000275267"/>
    </source>
</evidence>
<accession>A0A3L6PHS4</accession>
<comment type="caution">
    <text evidence="7">The sequence shown here is derived from an EMBL/GenBank/DDBJ whole genome shotgun (WGS) entry which is preliminary data.</text>
</comment>
<feature type="coiled-coil region" evidence="5">
    <location>
        <begin position="189"/>
        <end position="230"/>
    </location>
</feature>
<dbReference type="GO" id="GO:0008270">
    <property type="term" value="F:zinc ion binding"/>
    <property type="evidence" value="ECO:0007669"/>
    <property type="project" value="UniProtKB-KW"/>
</dbReference>
<keyword evidence="8" id="KW-1185">Reference proteome</keyword>
<proteinExistence type="predicted"/>